<evidence type="ECO:0000313" key="8">
    <source>
        <dbReference type="EMBL" id="PWQ92535.1"/>
    </source>
</evidence>
<dbReference type="Proteomes" id="UP000245539">
    <property type="component" value="Unassembled WGS sequence"/>
</dbReference>
<evidence type="ECO:0000256" key="3">
    <source>
        <dbReference type="ARBA" id="ARBA00022679"/>
    </source>
</evidence>
<feature type="transmembrane region" description="Helical" evidence="6">
    <location>
        <begin position="218"/>
        <end position="239"/>
    </location>
</feature>
<dbReference type="EC" id="2.7.13.3" evidence="2"/>
<evidence type="ECO:0000259" key="7">
    <source>
        <dbReference type="Pfam" id="PF02518"/>
    </source>
</evidence>
<feature type="transmembrane region" description="Helical" evidence="6">
    <location>
        <begin position="310"/>
        <end position="330"/>
    </location>
</feature>
<dbReference type="InterPro" id="IPR050482">
    <property type="entry name" value="Sensor_HK_TwoCompSys"/>
</dbReference>
<dbReference type="EMBL" id="QGKM01000084">
    <property type="protein sequence ID" value="PWQ92535.1"/>
    <property type="molecule type" value="Genomic_DNA"/>
</dbReference>
<organism evidence="8 9">
    <name type="scientific">Leucothrix pacifica</name>
    <dbReference type="NCBI Taxonomy" id="1247513"/>
    <lineage>
        <taxon>Bacteria</taxon>
        <taxon>Pseudomonadati</taxon>
        <taxon>Pseudomonadota</taxon>
        <taxon>Gammaproteobacteria</taxon>
        <taxon>Thiotrichales</taxon>
        <taxon>Thiotrichaceae</taxon>
        <taxon>Leucothrix</taxon>
    </lineage>
</organism>
<accession>A0A317C1N5</accession>
<evidence type="ECO:0000313" key="9">
    <source>
        <dbReference type="Proteomes" id="UP000245539"/>
    </source>
</evidence>
<dbReference type="Gene3D" id="3.30.565.10">
    <property type="entry name" value="Histidine kinase-like ATPase, C-terminal domain"/>
    <property type="match status" value="1"/>
</dbReference>
<keyword evidence="9" id="KW-1185">Reference proteome</keyword>
<feature type="domain" description="Histidine kinase/HSP90-like ATPase" evidence="7">
    <location>
        <begin position="567"/>
        <end position="659"/>
    </location>
</feature>
<proteinExistence type="predicted"/>
<keyword evidence="6" id="KW-0812">Transmembrane</keyword>
<reference evidence="8 9" key="1">
    <citation type="submission" date="2018-05" db="EMBL/GenBank/DDBJ databases">
        <title>Leucothrix arctica sp. nov., isolated from Arctic seawater.</title>
        <authorList>
            <person name="Choi A."/>
            <person name="Baek K."/>
        </authorList>
    </citation>
    <scope>NUCLEOTIDE SEQUENCE [LARGE SCALE GENOMIC DNA]</scope>
    <source>
        <strain evidence="8 9">JCM 18388</strain>
    </source>
</reference>
<dbReference type="SUPFAM" id="SSF55874">
    <property type="entry name" value="ATPase domain of HSP90 chaperone/DNA topoisomerase II/histidine kinase"/>
    <property type="match status" value="1"/>
</dbReference>
<comment type="catalytic activity">
    <reaction evidence="1">
        <text>ATP + protein L-histidine = ADP + protein N-phospho-L-histidine.</text>
        <dbReference type="EC" id="2.7.13.3"/>
    </reaction>
</comment>
<feature type="transmembrane region" description="Helical" evidence="6">
    <location>
        <begin position="278"/>
        <end position="298"/>
    </location>
</feature>
<feature type="transmembrane region" description="Helical" evidence="6">
    <location>
        <begin position="367"/>
        <end position="389"/>
    </location>
</feature>
<dbReference type="GO" id="GO:0000160">
    <property type="term" value="P:phosphorelay signal transduction system"/>
    <property type="evidence" value="ECO:0007669"/>
    <property type="project" value="UniProtKB-KW"/>
</dbReference>
<comment type="caution">
    <text evidence="8">The sequence shown here is derived from an EMBL/GenBank/DDBJ whole genome shotgun (WGS) entry which is preliminary data.</text>
</comment>
<dbReference type="PANTHER" id="PTHR24421">
    <property type="entry name" value="NITRATE/NITRITE SENSOR PROTEIN NARX-RELATED"/>
    <property type="match status" value="1"/>
</dbReference>
<dbReference type="OrthoDB" id="9797605at2"/>
<evidence type="ECO:0000256" key="2">
    <source>
        <dbReference type="ARBA" id="ARBA00012438"/>
    </source>
</evidence>
<dbReference type="PANTHER" id="PTHR24421:SF10">
    <property type="entry name" value="NITRATE_NITRITE SENSOR PROTEIN NARQ"/>
    <property type="match status" value="1"/>
</dbReference>
<keyword evidence="6" id="KW-0472">Membrane</keyword>
<protein>
    <recommendedName>
        <fullName evidence="2">histidine kinase</fullName>
        <ecNumber evidence="2">2.7.13.3</ecNumber>
    </recommendedName>
</protein>
<evidence type="ECO:0000256" key="6">
    <source>
        <dbReference type="SAM" id="Phobius"/>
    </source>
</evidence>
<sequence length="661" mass="74463">MNIRCSVTIVSLALSFVMAWSVTKVRFNPFVGSIALTHAIVLSDSNLCKRSIPDELLTAKVFAESFSQMLAKCIHLIIESESVEQLSIRVPHEWRNDIAKNPENHSGRVVYRFDYMFNAQPEGLWAIALPNVGQNIAVFLNGDLLGWGGSFEVPIARNSSNPQLFTISNGQFKSGANAIDILAVSYPPDHGFLGNVYIAPLEMLLPAHQRYTFFKQTVTGVIAVVLLISALLMLALWWRRPDESEYSWLALVILCWFIFALDQYIIKVPIGQANWDGMILMCRGVMCIAGVLAVHRFLNVQEKYHQIEQWVLITGGILALVILLVSWFSPTPLYKNIWSGLSVIGGGYIFSMILLETLKRNDNLSYLLGLSGGGVLTLALYDLLVIYQLRPLYEGFYFHYSAPIFLTALSAVMMQRFIVSLNETERSTAKLLQLNRELENRIDERGRFIAKSYETIFELRRKQALVKERARIMRDMHDGIGVYLNSILYQLKADKLDRHYLKESARCALDDLRLMIDSLGSVSGNVSAMLGMFRTRVSSTLEACNITLEWRVDELPELPNFGPEKSLNLLRLLQETVTNCIKHSNANVLSLSAYVQIDQNSLLYVVVELQDNGKGFLTDAPSKGNGLLNMSHRAKKINADMSIVSNERGTRVTIRLPVHED</sequence>
<dbReference type="Pfam" id="PF02518">
    <property type="entry name" value="HATPase_c"/>
    <property type="match status" value="1"/>
</dbReference>
<dbReference type="Gene3D" id="1.20.5.1930">
    <property type="match status" value="1"/>
</dbReference>
<evidence type="ECO:0000256" key="4">
    <source>
        <dbReference type="ARBA" id="ARBA00022777"/>
    </source>
</evidence>
<dbReference type="InterPro" id="IPR036890">
    <property type="entry name" value="HATPase_C_sf"/>
</dbReference>
<feature type="transmembrane region" description="Helical" evidence="6">
    <location>
        <begin position="336"/>
        <end position="355"/>
    </location>
</feature>
<dbReference type="GO" id="GO:0004673">
    <property type="term" value="F:protein histidine kinase activity"/>
    <property type="evidence" value="ECO:0007669"/>
    <property type="project" value="UniProtKB-EC"/>
</dbReference>
<name>A0A317C1N5_9GAMM</name>
<keyword evidence="5" id="KW-0902">Two-component regulatory system</keyword>
<keyword evidence="6" id="KW-1133">Transmembrane helix</keyword>
<feature type="transmembrane region" description="Helical" evidence="6">
    <location>
        <begin position="246"/>
        <end position="266"/>
    </location>
</feature>
<gene>
    <name evidence="8" type="ORF">DKW60_20645</name>
</gene>
<keyword evidence="3" id="KW-0808">Transferase</keyword>
<evidence type="ECO:0000256" key="5">
    <source>
        <dbReference type="ARBA" id="ARBA00023012"/>
    </source>
</evidence>
<dbReference type="AlphaFoldDB" id="A0A317C1N5"/>
<keyword evidence="4" id="KW-0418">Kinase</keyword>
<evidence type="ECO:0000256" key="1">
    <source>
        <dbReference type="ARBA" id="ARBA00000085"/>
    </source>
</evidence>
<dbReference type="InterPro" id="IPR003594">
    <property type="entry name" value="HATPase_dom"/>
</dbReference>
<dbReference type="CDD" id="cd16917">
    <property type="entry name" value="HATPase_UhpB-NarQ-NarX-like"/>
    <property type="match status" value="1"/>
</dbReference>
<feature type="transmembrane region" description="Helical" evidence="6">
    <location>
        <begin position="395"/>
        <end position="414"/>
    </location>
</feature>